<reference evidence="2" key="1">
    <citation type="submission" date="2023-10" db="EMBL/GenBank/DDBJ databases">
        <authorList>
            <person name="Chen Y."/>
            <person name="Shah S."/>
            <person name="Dougan E. K."/>
            <person name="Thang M."/>
            <person name="Chan C."/>
        </authorList>
    </citation>
    <scope>NUCLEOTIDE SEQUENCE [LARGE SCALE GENOMIC DNA]</scope>
</reference>
<feature type="region of interest" description="Disordered" evidence="1">
    <location>
        <begin position="27"/>
        <end position="59"/>
    </location>
</feature>
<keyword evidence="3" id="KW-1185">Reference proteome</keyword>
<evidence type="ECO:0000313" key="2">
    <source>
        <dbReference type="EMBL" id="CAK0905395.1"/>
    </source>
</evidence>
<evidence type="ECO:0000256" key="1">
    <source>
        <dbReference type="SAM" id="MobiDB-lite"/>
    </source>
</evidence>
<proteinExistence type="predicted"/>
<dbReference type="Proteomes" id="UP001189429">
    <property type="component" value="Unassembled WGS sequence"/>
</dbReference>
<evidence type="ECO:0000313" key="3">
    <source>
        <dbReference type="Proteomes" id="UP001189429"/>
    </source>
</evidence>
<protein>
    <submittedName>
        <fullName evidence="2">Uncharacterized protein</fullName>
    </submittedName>
</protein>
<gene>
    <name evidence="2" type="ORF">PCOR1329_LOCUS81120</name>
</gene>
<name>A0ABN9Y2N5_9DINO</name>
<organism evidence="2 3">
    <name type="scientific">Prorocentrum cordatum</name>
    <dbReference type="NCBI Taxonomy" id="2364126"/>
    <lineage>
        <taxon>Eukaryota</taxon>
        <taxon>Sar</taxon>
        <taxon>Alveolata</taxon>
        <taxon>Dinophyceae</taxon>
        <taxon>Prorocentrales</taxon>
        <taxon>Prorocentraceae</taxon>
        <taxon>Prorocentrum</taxon>
    </lineage>
</organism>
<comment type="caution">
    <text evidence="2">The sequence shown here is derived from an EMBL/GenBank/DDBJ whole genome shotgun (WGS) entry which is preliminary data.</text>
</comment>
<feature type="non-terminal residue" evidence="2">
    <location>
        <position position="59"/>
    </location>
</feature>
<sequence length="59" mass="6242">MATPAVRPELLARAAARVAEDREISLLPPPALHGPERLHTLQLDGDASESAPPASPRQP</sequence>
<accession>A0ABN9Y2N5</accession>
<dbReference type="EMBL" id="CAUYUJ010021553">
    <property type="protein sequence ID" value="CAK0905395.1"/>
    <property type="molecule type" value="Genomic_DNA"/>
</dbReference>